<proteinExistence type="inferred from homology"/>
<dbReference type="EMBL" id="JACHXF010000001">
    <property type="protein sequence ID" value="MBB3093197.1"/>
    <property type="molecule type" value="Genomic_DNA"/>
</dbReference>
<dbReference type="GO" id="GO:0043022">
    <property type="term" value="F:ribosome binding"/>
    <property type="evidence" value="ECO:0007669"/>
    <property type="project" value="TreeGrafter"/>
</dbReference>
<gene>
    <name evidence="4" type="ORF">FHR83_000831</name>
</gene>
<keyword evidence="5" id="KW-1185">Reference proteome</keyword>
<evidence type="ECO:0000259" key="3">
    <source>
        <dbReference type="Pfam" id="PF00472"/>
    </source>
</evidence>
<dbReference type="NCBIfam" id="NF006718">
    <property type="entry name" value="PRK09256.1"/>
    <property type="match status" value="1"/>
</dbReference>
<dbReference type="Gene3D" id="3.30.160.20">
    <property type="match status" value="1"/>
</dbReference>
<feature type="region of interest" description="Disordered" evidence="2">
    <location>
        <begin position="102"/>
        <end position="140"/>
    </location>
</feature>
<dbReference type="Pfam" id="PF00472">
    <property type="entry name" value="RF-1"/>
    <property type="match status" value="1"/>
</dbReference>
<dbReference type="PANTHER" id="PTHR47814:SF1">
    <property type="entry name" value="PEPTIDYL-TRNA HYDROLASE ARFB"/>
    <property type="match status" value="1"/>
</dbReference>
<dbReference type="InterPro" id="IPR045853">
    <property type="entry name" value="Pep_chain_release_fac_I_sf"/>
</dbReference>
<evidence type="ECO:0000256" key="2">
    <source>
        <dbReference type="SAM" id="MobiDB-lite"/>
    </source>
</evidence>
<feature type="domain" description="Prokaryotic-type class I peptide chain release factors" evidence="3">
    <location>
        <begin position="10"/>
        <end position="135"/>
    </location>
</feature>
<accession>A0A7W5ABF2</accession>
<comment type="similarity">
    <text evidence="1">Belongs to the prokaryotic/mitochondrial release factor family.</text>
</comment>
<dbReference type="InterPro" id="IPR000352">
    <property type="entry name" value="Pep_chain_release_fac_I"/>
</dbReference>
<dbReference type="Proteomes" id="UP000590749">
    <property type="component" value="Unassembled WGS sequence"/>
</dbReference>
<evidence type="ECO:0000256" key="1">
    <source>
        <dbReference type="ARBA" id="ARBA00010835"/>
    </source>
</evidence>
<evidence type="ECO:0000313" key="4">
    <source>
        <dbReference type="EMBL" id="MBB3093197.1"/>
    </source>
</evidence>
<reference evidence="4 5" key="1">
    <citation type="submission" date="2020-08" db="EMBL/GenBank/DDBJ databases">
        <title>Genomic Encyclopedia of Type Strains, Phase III (KMG-III): the genomes of soil and plant-associated and newly described type strains.</title>
        <authorList>
            <person name="Whitman W."/>
        </authorList>
    </citation>
    <scope>NUCLEOTIDE SEQUENCE [LARGE SCALE GENOMIC DNA]</scope>
    <source>
        <strain evidence="4 5">CECT 3287</strain>
    </source>
</reference>
<comment type="caution">
    <text evidence="4">The sequence shown here is derived from an EMBL/GenBank/DDBJ whole genome shotgun (WGS) entry which is preliminary data.</text>
</comment>
<name>A0A7W5ABF2_9ACTN</name>
<protein>
    <submittedName>
        <fullName evidence="4">Ribosome-associated protein</fullName>
    </submittedName>
</protein>
<dbReference type="RefSeq" id="WP_183216648.1">
    <property type="nucleotide sequence ID" value="NZ_BMPW01000001.1"/>
</dbReference>
<dbReference type="GO" id="GO:0072344">
    <property type="term" value="P:rescue of stalled ribosome"/>
    <property type="evidence" value="ECO:0007669"/>
    <property type="project" value="TreeGrafter"/>
</dbReference>
<evidence type="ECO:0000313" key="5">
    <source>
        <dbReference type="Proteomes" id="UP000590749"/>
    </source>
</evidence>
<feature type="compositionally biased region" description="Basic residues" evidence="2">
    <location>
        <begin position="123"/>
        <end position="140"/>
    </location>
</feature>
<dbReference type="GO" id="GO:0004045">
    <property type="term" value="F:peptidyl-tRNA hydrolase activity"/>
    <property type="evidence" value="ECO:0007669"/>
    <property type="project" value="TreeGrafter"/>
</dbReference>
<sequence length="140" mass="15158">MADISIRPGLAIPEAELSWRFSRSSGPGGQGVNTTDSRVELSWDLAGSDVLSSALKVRAIERLAGRLVTGVLTITASEHRSQLRNREAAEARLAAVVAAAVAPPPRARRQTKPTRGSVERRIAEKKRRGQVKRGRRGDID</sequence>
<organism evidence="4 5">
    <name type="scientific">Actinoplanes campanulatus</name>
    <dbReference type="NCBI Taxonomy" id="113559"/>
    <lineage>
        <taxon>Bacteria</taxon>
        <taxon>Bacillati</taxon>
        <taxon>Actinomycetota</taxon>
        <taxon>Actinomycetes</taxon>
        <taxon>Micromonosporales</taxon>
        <taxon>Micromonosporaceae</taxon>
        <taxon>Actinoplanes</taxon>
    </lineage>
</organism>
<dbReference type="GO" id="GO:0003747">
    <property type="term" value="F:translation release factor activity"/>
    <property type="evidence" value="ECO:0007669"/>
    <property type="project" value="InterPro"/>
</dbReference>
<dbReference type="PANTHER" id="PTHR47814">
    <property type="entry name" value="PEPTIDYL-TRNA HYDROLASE ARFB"/>
    <property type="match status" value="1"/>
</dbReference>
<dbReference type="SUPFAM" id="SSF75620">
    <property type="entry name" value="Release factor"/>
    <property type="match status" value="1"/>
</dbReference>
<dbReference type="AlphaFoldDB" id="A0A7W5ABF2"/>